<dbReference type="Proteomes" id="UP000566819">
    <property type="component" value="Unassembled WGS sequence"/>
</dbReference>
<keyword evidence="2" id="KW-1185">Reference proteome</keyword>
<protein>
    <submittedName>
        <fullName evidence="1">Uncharacterized protein</fullName>
    </submittedName>
</protein>
<reference evidence="1 2" key="1">
    <citation type="submission" date="2020-03" db="EMBL/GenBank/DDBJ databases">
        <title>Draft Genome Sequence of Cudoniella acicularis.</title>
        <authorList>
            <person name="Buettner E."/>
            <person name="Kellner H."/>
        </authorList>
    </citation>
    <scope>NUCLEOTIDE SEQUENCE [LARGE SCALE GENOMIC DNA]</scope>
    <source>
        <strain evidence="1 2">DSM 108380</strain>
    </source>
</reference>
<evidence type="ECO:0000313" key="1">
    <source>
        <dbReference type="EMBL" id="KAF4629004.1"/>
    </source>
</evidence>
<dbReference type="EMBL" id="JAAMPI010000733">
    <property type="protein sequence ID" value="KAF4629004.1"/>
    <property type="molecule type" value="Genomic_DNA"/>
</dbReference>
<dbReference type="AlphaFoldDB" id="A0A8H4RI08"/>
<organism evidence="1 2">
    <name type="scientific">Cudoniella acicularis</name>
    <dbReference type="NCBI Taxonomy" id="354080"/>
    <lineage>
        <taxon>Eukaryota</taxon>
        <taxon>Fungi</taxon>
        <taxon>Dikarya</taxon>
        <taxon>Ascomycota</taxon>
        <taxon>Pezizomycotina</taxon>
        <taxon>Leotiomycetes</taxon>
        <taxon>Helotiales</taxon>
        <taxon>Tricladiaceae</taxon>
        <taxon>Cudoniella</taxon>
    </lineage>
</organism>
<dbReference type="OrthoDB" id="3687641at2759"/>
<comment type="caution">
    <text evidence="1">The sequence shown here is derived from an EMBL/GenBank/DDBJ whole genome shotgun (WGS) entry which is preliminary data.</text>
</comment>
<proteinExistence type="predicted"/>
<evidence type="ECO:0000313" key="2">
    <source>
        <dbReference type="Proteomes" id="UP000566819"/>
    </source>
</evidence>
<sequence length="118" mass="14022">MEFQKGQPQSLPHHHKVHCLDKLVFDVKCNADDTLRLLSWDALQKWTLENAGCYRYGDPNIEDHAKSQIPRYRFCPENSEDLEYVREYFGKGKDWKPYEEKAWSWDEGWVPSETGLED</sequence>
<name>A0A8H4RI08_9HELO</name>
<gene>
    <name evidence="1" type="ORF">G7Y89_g9151</name>
</gene>
<accession>A0A8H4RI08</accession>